<dbReference type="AlphaFoldDB" id="A0A2T4ZDV5"/>
<protein>
    <submittedName>
        <fullName evidence="3">Uncharacterized protein YhaN</fullName>
    </submittedName>
</protein>
<evidence type="ECO:0000256" key="1">
    <source>
        <dbReference type="SAM" id="Coils"/>
    </source>
</evidence>
<dbReference type="EMBL" id="PZZL01000003">
    <property type="protein sequence ID" value="PTM60079.1"/>
    <property type="molecule type" value="Genomic_DNA"/>
</dbReference>
<dbReference type="RefSeq" id="WP_108175601.1">
    <property type="nucleotide sequence ID" value="NZ_PZZL01000003.1"/>
</dbReference>
<accession>A0A2T4ZDV5</accession>
<dbReference type="InterPro" id="IPR027417">
    <property type="entry name" value="P-loop_NTPase"/>
</dbReference>
<dbReference type="PANTHER" id="PTHR41259:SF1">
    <property type="entry name" value="DOUBLE-STRAND BREAK REPAIR RAD50 ATPASE, PUTATIVE-RELATED"/>
    <property type="match status" value="1"/>
</dbReference>
<sequence length="1160" mass="127755">MRLRRLDLTRYGHFTDRSIDFGETAAGEPDFHVIYGLNEAGKSTSLAAYLDLLFGIEERSSYGFLHSYQTMEVGGIFDLAEGRAELRRAKQRASSLRRASGEVVSEAIFGASLAGLSREQYRMMFCLDDDTLQAGGEAILESKGDVGQLLFAASSGLADLTRGLAAVDAAADGLFKKRASSTTIAELKRQLAELKAERDQLDTRASTFAALKTRREEAHRAYSELSRERSSLRARESELRRKLRAIPLVQRADQIEKQLADFSGLVRIPPDLAKRIDTLKTDEAALWSRIVTLSTQVEAAEAQLTDLTVDEQIIGQAGAIRNLATAIGRYESASSDLPKRRDTLTELKGDIASHMRQLGQGETVPPRSVIIPRPVLKRLKDLSSQHGLVQADIATASRELAAAAEAEREFDRETQGKVGDVVQLDDGAVVGLKQTLATVKTNEAATRIKVLSESLTREESKLKRQALSLGPLGSDIDALRRFQVPTQTEFERWSAALKDFGARRASLAAIELDRARERADKQARIEAVKERLGAADDDKAASLRNERDHALAIHLERLDRASADAFVARLREDDAMAELRLSRATDIALLRRHREDLAAAEALSLSEEAALDRLNREEKNVANEVRSKAPPNLMIGEGDLSAADAVARLRAWVELRKAVLELDETIASLTAERRQLADEIEALRGMLQTRLERASIAVVDHDLDALAALAEHALQRSAEAARNAEEAAERAGSLALARAKREEALSVAEAKFLAWQTLWSDAIGQTWIAPSQTPPDEVVEMLDHVEAIDRLLEQVNGLVHRIEAMEQDRSEVVTSLGAILLALEREDPRLDPVAAAKHLVQSLEEALKGQATSNAHRQALKTLQRDLVTAEGKRDALRRDVDAVLVGLGASSLLEAAELVGRSAVRDRLEDDLKQVTEACQSDVQVTTIDEARQLVIGEQPVTIQSDLDELDSKLKLLDERVEEAFSSLRQADREIEGVGGDDAVAKLDLKRRTVLLELEEAVLRYARLRAGSLVASHAIRSYRDAHRSGMMSRAAEAFAAITRGAYPSLSTRPEKDREVLIGTHRRGASLRAAEMSKGTRFQLYLALRLAAYHEAAAVRPPVPFIADDIMETFDEPRSEAVMRLLGEASRRGQVIYLTHHRHLCDIAYAQVPGVKLHEL</sequence>
<gene>
    <name evidence="3" type="ORF">C8P69_1033</name>
</gene>
<dbReference type="Pfam" id="PF13514">
    <property type="entry name" value="AAA_27"/>
    <property type="match status" value="1"/>
</dbReference>
<evidence type="ECO:0000313" key="3">
    <source>
        <dbReference type="EMBL" id="PTM60079.1"/>
    </source>
</evidence>
<dbReference type="OrthoDB" id="9764467at2"/>
<dbReference type="InterPro" id="IPR038734">
    <property type="entry name" value="YhaN_AAA"/>
</dbReference>
<dbReference type="Gene3D" id="3.40.50.300">
    <property type="entry name" value="P-loop containing nucleotide triphosphate hydrolases"/>
    <property type="match status" value="2"/>
</dbReference>
<evidence type="ECO:0000259" key="2">
    <source>
        <dbReference type="Pfam" id="PF13514"/>
    </source>
</evidence>
<proteinExistence type="predicted"/>
<comment type="caution">
    <text evidence="3">The sequence shown here is derived from an EMBL/GenBank/DDBJ whole genome shotgun (WGS) entry which is preliminary data.</text>
</comment>
<feature type="domain" description="YhaN AAA" evidence="2">
    <location>
        <begin position="1"/>
        <end position="207"/>
    </location>
</feature>
<keyword evidence="4" id="KW-1185">Reference proteome</keyword>
<dbReference type="SUPFAM" id="SSF52540">
    <property type="entry name" value="P-loop containing nucleoside triphosphate hydrolases"/>
    <property type="match status" value="1"/>
</dbReference>
<feature type="coiled-coil region" evidence="1">
    <location>
        <begin position="948"/>
        <end position="975"/>
    </location>
</feature>
<organism evidence="3 4">
    <name type="scientific">Phreatobacter oligotrophus</name>
    <dbReference type="NCBI Taxonomy" id="1122261"/>
    <lineage>
        <taxon>Bacteria</taxon>
        <taxon>Pseudomonadati</taxon>
        <taxon>Pseudomonadota</taxon>
        <taxon>Alphaproteobacteria</taxon>
        <taxon>Hyphomicrobiales</taxon>
        <taxon>Phreatobacteraceae</taxon>
        <taxon>Phreatobacter</taxon>
    </lineage>
</organism>
<keyword evidence="1" id="KW-0175">Coiled coil</keyword>
<feature type="coiled-coil region" evidence="1">
    <location>
        <begin position="177"/>
        <end position="242"/>
    </location>
</feature>
<name>A0A2T4ZDV5_9HYPH</name>
<reference evidence="3 4" key="1">
    <citation type="submission" date="2018-04" db="EMBL/GenBank/DDBJ databases">
        <title>Genomic Encyclopedia of Archaeal and Bacterial Type Strains, Phase II (KMG-II): from individual species to whole genera.</title>
        <authorList>
            <person name="Goeker M."/>
        </authorList>
    </citation>
    <scope>NUCLEOTIDE SEQUENCE [LARGE SCALE GENOMIC DNA]</scope>
    <source>
        <strain evidence="3 4">DSM 25521</strain>
    </source>
</reference>
<feature type="coiled-coil region" evidence="1">
    <location>
        <begin position="659"/>
        <end position="686"/>
    </location>
</feature>
<evidence type="ECO:0000313" key="4">
    <source>
        <dbReference type="Proteomes" id="UP000241808"/>
    </source>
</evidence>
<dbReference type="PANTHER" id="PTHR41259">
    <property type="entry name" value="DOUBLE-STRAND BREAK REPAIR RAD50 ATPASE, PUTATIVE-RELATED"/>
    <property type="match status" value="1"/>
</dbReference>
<dbReference type="Proteomes" id="UP000241808">
    <property type="component" value="Unassembled WGS sequence"/>
</dbReference>